<organism evidence="2 3">
    <name type="scientific">Siccirubricoccus soli</name>
    <dbReference type="NCBI Taxonomy" id="2899147"/>
    <lineage>
        <taxon>Bacteria</taxon>
        <taxon>Pseudomonadati</taxon>
        <taxon>Pseudomonadota</taxon>
        <taxon>Alphaproteobacteria</taxon>
        <taxon>Acetobacterales</taxon>
        <taxon>Roseomonadaceae</taxon>
        <taxon>Siccirubricoccus</taxon>
    </lineage>
</organism>
<evidence type="ECO:0000313" key="2">
    <source>
        <dbReference type="EMBL" id="MCO6415134.1"/>
    </source>
</evidence>
<evidence type="ECO:0000313" key="3">
    <source>
        <dbReference type="Proteomes" id="UP001523392"/>
    </source>
</evidence>
<accession>A0ABT1CZP6</accession>
<dbReference type="Proteomes" id="UP001523392">
    <property type="component" value="Unassembled WGS sequence"/>
</dbReference>
<protein>
    <recommendedName>
        <fullName evidence="4">DUF222 domain-containing protein</fullName>
    </recommendedName>
</protein>
<evidence type="ECO:0008006" key="4">
    <source>
        <dbReference type="Google" id="ProtNLM"/>
    </source>
</evidence>
<name>A0ABT1CZP6_9PROT</name>
<comment type="caution">
    <text evidence="2">The sequence shown here is derived from an EMBL/GenBank/DDBJ whole genome shotgun (WGS) entry which is preliminary data.</text>
</comment>
<proteinExistence type="predicted"/>
<dbReference type="EMBL" id="JAFIRR010000016">
    <property type="protein sequence ID" value="MCO6415134.1"/>
    <property type="molecule type" value="Genomic_DNA"/>
</dbReference>
<dbReference type="RefSeq" id="WP_252951742.1">
    <property type="nucleotide sequence ID" value="NZ_JAFIRR010000016.1"/>
</dbReference>
<gene>
    <name evidence="2" type="ORF">JYK14_02945</name>
</gene>
<keyword evidence="1" id="KW-0175">Coiled coil</keyword>
<keyword evidence="3" id="KW-1185">Reference proteome</keyword>
<evidence type="ECO:0000256" key="1">
    <source>
        <dbReference type="SAM" id="Coils"/>
    </source>
</evidence>
<sequence>MTDDTPEPEIVTRLVDRTGIQAAEAELEDAKETLHSAVASVEKARRLIDELRGLLPGMIERAAAGAAISGEEVAGHHRAVREAEEIAEFKAAVAKRLETPVALAEKALEDARHEAMLPLVDYAVGIAISAARKCDRALALTINSSDPAVATAADRVRAIARAEWDQADALLQLAKAKGYRWPWHYPNENLLHSWPPSEDGLRRYWSRPRTAEEMVADATA</sequence>
<reference evidence="2 3" key="1">
    <citation type="submission" date="2021-12" db="EMBL/GenBank/DDBJ databases">
        <title>Siccirubricoccus leaddurans sp. nov., a high concentration Zn2+ tolerance bacterium.</title>
        <authorList>
            <person name="Cao Y."/>
        </authorList>
    </citation>
    <scope>NUCLEOTIDE SEQUENCE [LARGE SCALE GENOMIC DNA]</scope>
    <source>
        <strain evidence="2 3">KC 17139</strain>
    </source>
</reference>
<feature type="coiled-coil region" evidence="1">
    <location>
        <begin position="20"/>
        <end position="47"/>
    </location>
</feature>